<dbReference type="GO" id="GO:0006801">
    <property type="term" value="P:superoxide metabolic process"/>
    <property type="evidence" value="ECO:0007669"/>
    <property type="project" value="InterPro"/>
</dbReference>
<protein>
    <submittedName>
        <fullName evidence="4">Superoxide dismutase family protein</fullName>
    </submittedName>
</protein>
<reference evidence="4" key="1">
    <citation type="submission" date="2018-09" db="EMBL/GenBank/DDBJ databases">
        <title>Murine metabolic-syndrome-specific gut microbial biobank.</title>
        <authorList>
            <person name="Liu C."/>
        </authorList>
    </citation>
    <scope>NUCLEOTIDE SEQUENCE</scope>
    <source>
        <strain evidence="4">D42-62</strain>
    </source>
</reference>
<evidence type="ECO:0000313" key="5">
    <source>
        <dbReference type="Proteomes" id="UP001154420"/>
    </source>
</evidence>
<dbReference type="SUPFAM" id="SSF49329">
    <property type="entry name" value="Cu,Zn superoxide dismutase-like"/>
    <property type="match status" value="1"/>
</dbReference>
<dbReference type="RefSeq" id="WP_160560024.1">
    <property type="nucleotide sequence ID" value="NZ_QZDT01000014.1"/>
</dbReference>
<dbReference type="Pfam" id="PF00080">
    <property type="entry name" value="Sod_Cu"/>
    <property type="match status" value="1"/>
</dbReference>
<dbReference type="InterPro" id="IPR001424">
    <property type="entry name" value="SOD_Cu_Zn_dom"/>
</dbReference>
<dbReference type="Gene3D" id="2.60.40.200">
    <property type="entry name" value="Superoxide dismutase, copper/zinc binding domain"/>
    <property type="match status" value="1"/>
</dbReference>
<dbReference type="GO" id="GO:0005507">
    <property type="term" value="F:copper ion binding"/>
    <property type="evidence" value="ECO:0007669"/>
    <property type="project" value="InterPro"/>
</dbReference>
<feature type="domain" description="Superoxide dismutase copper/zinc binding" evidence="3">
    <location>
        <begin position="28"/>
        <end position="155"/>
    </location>
</feature>
<accession>A0A9X5BFV4</accession>
<dbReference type="AlphaFoldDB" id="A0A9X5BFV4"/>
<evidence type="ECO:0000313" key="4">
    <source>
        <dbReference type="EMBL" id="NBJ92939.1"/>
    </source>
</evidence>
<sequence>MPFINSLYPAIPDAQAVVHGNESYPNLNGIVFFCQMPYGVFINAQFHGLPPINATNPNRFMGFHIHENGDCSLDQNQEFAFTGNHYNPDNMPHPSHRGDLPPVINCGGYAWQSFLTDAFRVEEIIGHSIILHALPDDFMTQPSGNSGAKIGCGIIRVNA</sequence>
<evidence type="ECO:0000256" key="2">
    <source>
        <dbReference type="ARBA" id="ARBA00024900"/>
    </source>
</evidence>
<comment type="function">
    <text evidence="2">Destroys radicals which are normally produced within the cells and which are toxic to biological systems. May play a role in favoring mycobacterial survival in phagocytes.</text>
</comment>
<dbReference type="InterPro" id="IPR018152">
    <property type="entry name" value="SOD_Cu/Zn_BS"/>
</dbReference>
<dbReference type="PROSITE" id="PS00087">
    <property type="entry name" value="SOD_CU_ZN_1"/>
    <property type="match status" value="1"/>
</dbReference>
<evidence type="ECO:0000259" key="3">
    <source>
        <dbReference type="Pfam" id="PF00080"/>
    </source>
</evidence>
<organism evidence="4 5">
    <name type="scientific">Parablautia muri</name>
    <dbReference type="NCBI Taxonomy" id="2320879"/>
    <lineage>
        <taxon>Bacteria</taxon>
        <taxon>Bacillati</taxon>
        <taxon>Bacillota</taxon>
        <taxon>Clostridia</taxon>
        <taxon>Lachnospirales</taxon>
        <taxon>Lachnospiraceae</taxon>
        <taxon>Parablautia</taxon>
    </lineage>
</organism>
<proteinExistence type="inferred from homology"/>
<keyword evidence="5" id="KW-1185">Reference proteome</keyword>
<evidence type="ECO:0000256" key="1">
    <source>
        <dbReference type="ARBA" id="ARBA00010457"/>
    </source>
</evidence>
<dbReference type="OrthoDB" id="9792957at2"/>
<name>A0A9X5BFV4_9FIRM</name>
<dbReference type="EMBL" id="QZDT01000014">
    <property type="protein sequence ID" value="NBJ92939.1"/>
    <property type="molecule type" value="Genomic_DNA"/>
</dbReference>
<dbReference type="Proteomes" id="UP001154420">
    <property type="component" value="Unassembled WGS sequence"/>
</dbReference>
<comment type="similarity">
    <text evidence="1">Belongs to the Cu-Zn superoxide dismutase family.</text>
</comment>
<dbReference type="PANTHER" id="PTHR10003">
    <property type="entry name" value="SUPEROXIDE DISMUTASE CU-ZN -RELATED"/>
    <property type="match status" value="1"/>
</dbReference>
<comment type="caution">
    <text evidence="4">The sequence shown here is derived from an EMBL/GenBank/DDBJ whole genome shotgun (WGS) entry which is preliminary data.</text>
</comment>
<dbReference type="InterPro" id="IPR024134">
    <property type="entry name" value="SOD_Cu/Zn_/chaperone"/>
</dbReference>
<gene>
    <name evidence="4" type="ORF">D5281_10115</name>
</gene>
<dbReference type="InterPro" id="IPR036423">
    <property type="entry name" value="SOD-like_Cu/Zn_dom_sf"/>
</dbReference>